<dbReference type="InterPro" id="IPR032820">
    <property type="entry name" value="ATPase_put"/>
</dbReference>
<evidence type="ECO:0008006" key="4">
    <source>
        <dbReference type="Google" id="ProtNLM"/>
    </source>
</evidence>
<proteinExistence type="predicted"/>
<dbReference type="EMBL" id="PFEE01000057">
    <property type="protein sequence ID" value="PJE63577.1"/>
    <property type="molecule type" value="Genomic_DNA"/>
</dbReference>
<dbReference type="Pfam" id="PF09527">
    <property type="entry name" value="ATPase_gene1"/>
    <property type="match status" value="1"/>
</dbReference>
<evidence type="ECO:0000256" key="1">
    <source>
        <dbReference type="SAM" id="Phobius"/>
    </source>
</evidence>
<keyword evidence="1" id="KW-0812">Transmembrane</keyword>
<protein>
    <recommendedName>
        <fullName evidence="4">AtpZ/AtpI family protein</fullName>
    </recommendedName>
</protein>
<sequence length="106" mass="12078">MSSSRYIRENPHYHRASRESPLKIVIEALRQSNVAFRILTPLLVSLTLGIACDTVFNVPPFGTVLFLFLGTLASFYSIYKLIQDHRHAAHQHKSRNTLPRRPAIGH</sequence>
<accession>A0A2M8KUH3</accession>
<feature type="transmembrane region" description="Helical" evidence="1">
    <location>
        <begin position="34"/>
        <end position="56"/>
    </location>
</feature>
<keyword evidence="1" id="KW-0472">Membrane</keyword>
<evidence type="ECO:0000313" key="2">
    <source>
        <dbReference type="EMBL" id="PJE63577.1"/>
    </source>
</evidence>
<gene>
    <name evidence="2" type="ORF">COU89_02685</name>
</gene>
<name>A0A2M8KUH3_9BACT</name>
<reference evidence="3" key="1">
    <citation type="submission" date="2017-09" db="EMBL/GenBank/DDBJ databases">
        <title>Depth-based differentiation of microbial function through sediment-hosted aquifers and enrichment of novel symbionts in the deep terrestrial subsurface.</title>
        <authorList>
            <person name="Probst A.J."/>
            <person name="Ladd B."/>
            <person name="Jarett J.K."/>
            <person name="Geller-Mcgrath D.E."/>
            <person name="Sieber C.M.K."/>
            <person name="Emerson J.B."/>
            <person name="Anantharaman K."/>
            <person name="Thomas B.C."/>
            <person name="Malmstrom R."/>
            <person name="Stieglmeier M."/>
            <person name="Klingl A."/>
            <person name="Woyke T."/>
            <person name="Ryan C.M."/>
            <person name="Banfield J.F."/>
        </authorList>
    </citation>
    <scope>NUCLEOTIDE SEQUENCE [LARGE SCALE GENOMIC DNA]</scope>
</reference>
<dbReference type="AlphaFoldDB" id="A0A2M8KUH3"/>
<feature type="transmembrane region" description="Helical" evidence="1">
    <location>
        <begin position="62"/>
        <end position="82"/>
    </location>
</feature>
<dbReference type="Proteomes" id="UP000231569">
    <property type="component" value="Unassembled WGS sequence"/>
</dbReference>
<evidence type="ECO:0000313" key="3">
    <source>
        <dbReference type="Proteomes" id="UP000231569"/>
    </source>
</evidence>
<keyword evidence="1" id="KW-1133">Transmembrane helix</keyword>
<comment type="caution">
    <text evidence="2">The sequence shown here is derived from an EMBL/GenBank/DDBJ whole genome shotgun (WGS) entry which is preliminary data.</text>
</comment>
<organism evidence="2 3">
    <name type="scientific">Candidatus Roizmanbacteria bacterium CG10_big_fil_rev_8_21_14_0_10_45_7</name>
    <dbReference type="NCBI Taxonomy" id="1974854"/>
    <lineage>
        <taxon>Bacteria</taxon>
        <taxon>Candidatus Roizmaniibacteriota</taxon>
    </lineage>
</organism>